<reference evidence="2 3" key="1">
    <citation type="submission" date="2016-10" db="EMBL/GenBank/DDBJ databases">
        <authorList>
            <person name="de Groot N.N."/>
        </authorList>
    </citation>
    <scope>NUCLEOTIDE SEQUENCE [LARGE SCALE GENOMIC DNA]</scope>
    <source>
        <strain evidence="2 3">DSM 44993</strain>
    </source>
</reference>
<proteinExistence type="predicted"/>
<gene>
    <name evidence="2" type="ORF">SAMN04489732_113253</name>
</gene>
<feature type="transmembrane region" description="Helical" evidence="1">
    <location>
        <begin position="477"/>
        <end position="501"/>
    </location>
</feature>
<keyword evidence="1" id="KW-0812">Transmembrane</keyword>
<feature type="transmembrane region" description="Helical" evidence="1">
    <location>
        <begin position="174"/>
        <end position="196"/>
    </location>
</feature>
<evidence type="ECO:0000313" key="2">
    <source>
        <dbReference type="EMBL" id="SEP49890.1"/>
    </source>
</evidence>
<accession>A0A1H8YC92</accession>
<keyword evidence="1" id="KW-1133">Transmembrane helix</keyword>
<evidence type="ECO:0000256" key="1">
    <source>
        <dbReference type="SAM" id="Phobius"/>
    </source>
</evidence>
<dbReference type="STRING" id="394193.SAMN04489732_113253"/>
<dbReference type="AlphaFoldDB" id="A0A1H8YC92"/>
<feature type="transmembrane region" description="Helical" evidence="1">
    <location>
        <begin position="311"/>
        <end position="335"/>
    </location>
</feature>
<feature type="transmembrane region" description="Helical" evidence="1">
    <location>
        <begin position="521"/>
        <end position="540"/>
    </location>
</feature>
<keyword evidence="1" id="KW-0472">Membrane</keyword>
<feature type="transmembrane region" description="Helical" evidence="1">
    <location>
        <begin position="95"/>
        <end position="116"/>
    </location>
</feature>
<evidence type="ECO:0000313" key="3">
    <source>
        <dbReference type="Proteomes" id="UP000198582"/>
    </source>
</evidence>
<keyword evidence="3" id="KW-1185">Reference proteome</keyword>
<dbReference type="RefSeq" id="WP_143086310.1">
    <property type="nucleotide sequence ID" value="NZ_FOEF01000013.1"/>
</dbReference>
<feature type="transmembrane region" description="Helical" evidence="1">
    <location>
        <begin position="35"/>
        <end position="56"/>
    </location>
</feature>
<feature type="transmembrane region" description="Helical" evidence="1">
    <location>
        <begin position="136"/>
        <end position="162"/>
    </location>
</feature>
<organism evidence="2 3">
    <name type="scientific">Amycolatopsis saalfeldensis</name>
    <dbReference type="NCBI Taxonomy" id="394193"/>
    <lineage>
        <taxon>Bacteria</taxon>
        <taxon>Bacillati</taxon>
        <taxon>Actinomycetota</taxon>
        <taxon>Actinomycetes</taxon>
        <taxon>Pseudonocardiales</taxon>
        <taxon>Pseudonocardiaceae</taxon>
        <taxon>Amycolatopsis</taxon>
    </lineage>
</organism>
<feature type="transmembrane region" description="Helical" evidence="1">
    <location>
        <begin position="355"/>
        <end position="376"/>
    </location>
</feature>
<dbReference type="OrthoDB" id="2014935at2"/>
<sequence length="546" mass="56156">MTATLANLNQPAAARGHSLVGTWHLTRLALRRDRVILPIWIVLLSIVPASTVGTYAQFYPTAASRAALAAGAVANPSFALVYGPAFDLGTAGGFIAWRMGGLLALLIGLMAVFTVTRHTRAEEDSGRAELLASTVVGRYAALTSAVAVSAGASLLIGVIQVVTMIGAKLPAAGALAFGAGIALAGLVFTAVAAVAVQLAEYSRTANGIGTAVVGVAFLLRGAGDSTSDAHWLSWLSPLGWPQQLRPFAGERWWVLVLPVAATLVIGAVGYALLPRRDFGVGLIPPRPGPAEAAPSLRSPFALAWRLQRGPLLGWVIGLAVGGAVFGSIASGISGLVGGTEQTKEIFARLGGTSAIVDAFLSTMVGLFAMLASLYGIQATLRMRTEETAVRLEPLLATRVGRLRWAASHLVFAFLGTALLVLVGGVLLGLANGLRAGDVGGSVGHLLLAVLVQVPAAWVVIGLATLIFGLLPKFTGASWAVGALALLISLFGPVVNAPQAVLDVSPFQHPPKLPGQEFTATPLVWLLVVAAAALAAGLAGWRRRDVG</sequence>
<dbReference type="Proteomes" id="UP000198582">
    <property type="component" value="Unassembled WGS sequence"/>
</dbReference>
<feature type="transmembrane region" description="Helical" evidence="1">
    <location>
        <begin position="409"/>
        <end position="433"/>
    </location>
</feature>
<protein>
    <submittedName>
        <fullName evidence="2">ABC-2 type transport system permease protein</fullName>
    </submittedName>
</protein>
<feature type="transmembrane region" description="Helical" evidence="1">
    <location>
        <begin position="252"/>
        <end position="273"/>
    </location>
</feature>
<name>A0A1H8YC92_9PSEU</name>
<feature type="transmembrane region" description="Helical" evidence="1">
    <location>
        <begin position="445"/>
        <end position="470"/>
    </location>
</feature>
<dbReference type="EMBL" id="FOEF01000013">
    <property type="protein sequence ID" value="SEP49890.1"/>
    <property type="molecule type" value="Genomic_DNA"/>
</dbReference>